<organism evidence="1 2">
    <name type="scientific">Oligosphaera ethanolica</name>
    <dbReference type="NCBI Taxonomy" id="760260"/>
    <lineage>
        <taxon>Bacteria</taxon>
        <taxon>Pseudomonadati</taxon>
        <taxon>Lentisphaerota</taxon>
        <taxon>Oligosphaeria</taxon>
        <taxon>Oligosphaerales</taxon>
        <taxon>Oligosphaeraceae</taxon>
        <taxon>Oligosphaera</taxon>
    </lineage>
</organism>
<dbReference type="Proteomes" id="UP001238163">
    <property type="component" value="Unassembled WGS sequence"/>
</dbReference>
<name>A0AAE4AN16_9BACT</name>
<evidence type="ECO:0000313" key="2">
    <source>
        <dbReference type="Proteomes" id="UP001238163"/>
    </source>
</evidence>
<proteinExistence type="predicted"/>
<accession>A0AAE4AN16</accession>
<dbReference type="AlphaFoldDB" id="A0AAE4AN16"/>
<dbReference type="RefSeq" id="WP_307259777.1">
    <property type="nucleotide sequence ID" value="NZ_JAUSVL010000001.1"/>
</dbReference>
<dbReference type="EMBL" id="JAUSVL010000001">
    <property type="protein sequence ID" value="MDQ0288448.1"/>
    <property type="molecule type" value="Genomic_DNA"/>
</dbReference>
<keyword evidence="2" id="KW-1185">Reference proteome</keyword>
<comment type="caution">
    <text evidence="1">The sequence shown here is derived from an EMBL/GenBank/DDBJ whole genome shotgun (WGS) entry which is preliminary data.</text>
</comment>
<reference evidence="1" key="1">
    <citation type="submission" date="2023-07" db="EMBL/GenBank/DDBJ databases">
        <title>Genomic Encyclopedia of Type Strains, Phase IV (KMG-IV): sequencing the most valuable type-strain genomes for metagenomic binning, comparative biology and taxonomic classification.</title>
        <authorList>
            <person name="Goeker M."/>
        </authorList>
    </citation>
    <scope>NUCLEOTIDE SEQUENCE</scope>
    <source>
        <strain evidence="1">DSM 24202</strain>
    </source>
</reference>
<protein>
    <submittedName>
        <fullName evidence="1">Type II secretory pathway pseudopilin PulG</fullName>
    </submittedName>
</protein>
<evidence type="ECO:0000313" key="1">
    <source>
        <dbReference type="EMBL" id="MDQ0288448.1"/>
    </source>
</evidence>
<gene>
    <name evidence="1" type="ORF">J3R75_000555</name>
</gene>
<sequence length="131" mass="14552">MISRKQHFTLMEVMIAATILALAAVATMGVVGSARSSLLRAQKRWARQHLLTSVAEMYLLAGHEATLPEDLLPQGFSASCELLEVDAIHEEAKEPINGWLLGEYHICVYDVNGALMAETRVRKVLKEEDFD</sequence>